<proteinExistence type="inferred from homology"/>
<dbReference type="Pfam" id="PF01494">
    <property type="entry name" value="FAD_binding_3"/>
    <property type="match status" value="1"/>
</dbReference>
<dbReference type="Proteomes" id="UP000256923">
    <property type="component" value="Chromosome 1"/>
</dbReference>
<dbReference type="InterPro" id="IPR036188">
    <property type="entry name" value="FAD/NAD-bd_sf"/>
</dbReference>
<dbReference type="GO" id="GO:0071949">
    <property type="term" value="F:FAD binding"/>
    <property type="evidence" value="ECO:0007669"/>
    <property type="project" value="InterPro"/>
</dbReference>
<dbReference type="NCBIfam" id="TIGR01988">
    <property type="entry name" value="Ubi-OHases"/>
    <property type="match status" value="1"/>
</dbReference>
<feature type="domain" description="FAD-binding" evidence="8">
    <location>
        <begin position="6"/>
        <end position="341"/>
    </location>
</feature>
<name>A0A241PHC2_VIBAN</name>
<dbReference type="InterPro" id="IPR018168">
    <property type="entry name" value="Ubi_Hdrlase_CS"/>
</dbReference>
<reference evidence="9 10" key="1">
    <citation type="submission" date="2018-12" db="EMBL/GenBank/DDBJ databases">
        <title>Characterization and Draft Genome of Vibrio anguillarum J360 Marine Pathogen Isolated from an Outbreak in Lumpfish (Cyclopterus lumpus).</title>
        <authorList>
            <person name="Vasquez J.I."/>
            <person name="Cao T."/>
            <person name="Chakraborty S."/>
            <person name="Gnanagobal H."/>
            <person name="Wescot J."/>
            <person name="Boyce D."/>
            <person name="Santander J."/>
        </authorList>
    </citation>
    <scope>NUCLEOTIDE SEQUENCE [LARGE SCALE GENOMIC DNA]</scope>
    <source>
        <strain evidence="9 10">J360</strain>
    </source>
</reference>
<evidence type="ECO:0000256" key="5">
    <source>
        <dbReference type="ARBA" id="ARBA00022827"/>
    </source>
</evidence>
<comment type="cofactor">
    <cofactor evidence="1">
        <name>FAD</name>
        <dbReference type="ChEBI" id="CHEBI:57692"/>
    </cofactor>
</comment>
<dbReference type="AlphaFoldDB" id="A0A241PHC2"/>
<evidence type="ECO:0000313" key="9">
    <source>
        <dbReference type="EMBL" id="AZS24478.1"/>
    </source>
</evidence>
<evidence type="ECO:0000256" key="4">
    <source>
        <dbReference type="ARBA" id="ARBA00022630"/>
    </source>
</evidence>
<evidence type="ECO:0000256" key="3">
    <source>
        <dbReference type="ARBA" id="ARBA00005349"/>
    </source>
</evidence>
<evidence type="ECO:0000313" key="10">
    <source>
        <dbReference type="Proteomes" id="UP000256923"/>
    </source>
</evidence>
<comment type="similarity">
    <text evidence="3">Belongs to the UbiH/COQ6 family.</text>
</comment>
<sequence length="395" mass="43375">MTVKQFDVIIAGGAMAGATLALALDTLSQGKLAIAVVEAHPLDGKLAHPGFDSRSIALSHGSVQILQNLSLWQSLQEVAIPITHIHVSDRSHIGMTDITCQQLDLEALGYVVELADVGQIYAQKMQQSPHIELFCPSAVQQVERSMDKVTVTLNDQRTIQAKLLVAADGAISTCCEQIGLIQQEHDFEQVAVIANVVSSKAHQGRAFERFTADGPVALLPMSDNRLSLVWCLPPAKAQQVFSLSDEGFLAQLQDAFGWRLGRMNKVGTRACYPLQLRYREQNISHRFAIVGNAAQTLHPIAGQGFNLGIRDVASLADELIKQQADVGCYHGLQAFSQRREADRDATIKLTSSLVHLFSNDWLTTRIGRNVGLMMMDNLPWLKMPLLRRTLGVVNR</sequence>
<keyword evidence="4" id="KW-0285">Flavoprotein</keyword>
<dbReference type="InterPro" id="IPR002938">
    <property type="entry name" value="FAD-bd"/>
</dbReference>
<keyword evidence="7" id="KW-0503">Monooxygenase</keyword>
<dbReference type="PANTHER" id="PTHR43876:SF8">
    <property type="entry name" value="2-OCTAPRENYL-6-METHOXYPHENOL HYDROXYLASE"/>
    <property type="match status" value="1"/>
</dbReference>
<keyword evidence="6" id="KW-0560">Oxidoreductase</keyword>
<dbReference type="Gene3D" id="3.50.50.60">
    <property type="entry name" value="FAD/NAD(P)-binding domain"/>
    <property type="match status" value="2"/>
</dbReference>
<evidence type="ECO:0000256" key="6">
    <source>
        <dbReference type="ARBA" id="ARBA00023002"/>
    </source>
</evidence>
<keyword evidence="5" id="KW-0274">FAD</keyword>
<dbReference type="GO" id="GO:0008681">
    <property type="term" value="F:2-octaprenyl-6-methoxyphenol hydroxylase activity"/>
    <property type="evidence" value="ECO:0007669"/>
    <property type="project" value="InterPro"/>
</dbReference>
<evidence type="ECO:0000256" key="7">
    <source>
        <dbReference type="ARBA" id="ARBA00023033"/>
    </source>
</evidence>
<comment type="pathway">
    <text evidence="2">Cofactor biosynthesis; ubiquinone biosynthesis.</text>
</comment>
<dbReference type="NCBIfam" id="TIGR01984">
    <property type="entry name" value="UbiH"/>
    <property type="match status" value="1"/>
</dbReference>
<organism evidence="9 10">
    <name type="scientific">Vibrio anguillarum</name>
    <name type="common">Listonella anguillarum</name>
    <dbReference type="NCBI Taxonomy" id="55601"/>
    <lineage>
        <taxon>Bacteria</taxon>
        <taxon>Pseudomonadati</taxon>
        <taxon>Pseudomonadota</taxon>
        <taxon>Gammaproteobacteria</taxon>
        <taxon>Vibrionales</taxon>
        <taxon>Vibrionaceae</taxon>
        <taxon>Vibrio</taxon>
    </lineage>
</organism>
<gene>
    <name evidence="9" type="ORF">DYL72_04960</name>
</gene>
<accession>A0A241PHC2</accession>
<dbReference type="InterPro" id="IPR010971">
    <property type="entry name" value="UbiH/COQ6"/>
</dbReference>
<dbReference type="GO" id="GO:0006744">
    <property type="term" value="P:ubiquinone biosynthetic process"/>
    <property type="evidence" value="ECO:0007669"/>
    <property type="project" value="UniProtKB-UniPathway"/>
</dbReference>
<dbReference type="SUPFAM" id="SSF51905">
    <property type="entry name" value="FAD/NAD(P)-binding domain"/>
    <property type="match status" value="1"/>
</dbReference>
<dbReference type="PANTHER" id="PTHR43876">
    <property type="entry name" value="UBIQUINONE BIOSYNTHESIS MONOOXYGENASE COQ6, MITOCHONDRIAL"/>
    <property type="match status" value="1"/>
</dbReference>
<evidence type="ECO:0000256" key="2">
    <source>
        <dbReference type="ARBA" id="ARBA00004749"/>
    </source>
</evidence>
<dbReference type="PRINTS" id="PR00420">
    <property type="entry name" value="RNGMNOXGNASE"/>
</dbReference>
<dbReference type="NCBIfam" id="NF004356">
    <property type="entry name" value="PRK05732.1"/>
    <property type="match status" value="1"/>
</dbReference>
<dbReference type="InterPro" id="IPR051205">
    <property type="entry name" value="UbiH/COQ6_monooxygenase"/>
</dbReference>
<dbReference type="FunFam" id="3.50.50.60:FF:000123">
    <property type="entry name" value="2-octaprenyl-6-methoxyphenyl hydroxylase"/>
    <property type="match status" value="1"/>
</dbReference>
<evidence type="ECO:0000256" key="1">
    <source>
        <dbReference type="ARBA" id="ARBA00001974"/>
    </source>
</evidence>
<dbReference type="PROSITE" id="PS01304">
    <property type="entry name" value="UBIH"/>
    <property type="match status" value="1"/>
</dbReference>
<evidence type="ECO:0000259" key="8">
    <source>
        <dbReference type="Pfam" id="PF01494"/>
    </source>
</evidence>
<dbReference type="InterPro" id="IPR011295">
    <property type="entry name" value="UbiH"/>
</dbReference>
<protein>
    <submittedName>
        <fullName evidence="9">2-octaprenyl-6-methoxyphenyl hydroxylase</fullName>
    </submittedName>
</protein>
<dbReference type="EMBL" id="CP034672">
    <property type="protein sequence ID" value="AZS24478.1"/>
    <property type="molecule type" value="Genomic_DNA"/>
</dbReference>
<dbReference type="UniPathway" id="UPA00232"/>